<gene>
    <name evidence="8" type="ORF">K7C98_12840</name>
</gene>
<dbReference type="SUPFAM" id="SSF88659">
    <property type="entry name" value="Sigma3 and sigma4 domains of RNA polymerase sigma factors"/>
    <property type="match status" value="1"/>
</dbReference>
<dbReference type="Gene3D" id="1.10.10.10">
    <property type="entry name" value="Winged helix-like DNA-binding domain superfamily/Winged helix DNA-binding domain"/>
    <property type="match status" value="1"/>
</dbReference>
<dbReference type="SUPFAM" id="SSF88946">
    <property type="entry name" value="Sigma2 domain of RNA polymerase sigma factors"/>
    <property type="match status" value="1"/>
</dbReference>
<feature type="region of interest" description="Disordered" evidence="5">
    <location>
        <begin position="264"/>
        <end position="312"/>
    </location>
</feature>
<dbReference type="InterPro" id="IPR013249">
    <property type="entry name" value="RNA_pol_sigma70_r4_t2"/>
</dbReference>
<evidence type="ECO:0000256" key="1">
    <source>
        <dbReference type="ARBA" id="ARBA00010641"/>
    </source>
</evidence>
<evidence type="ECO:0000256" key="4">
    <source>
        <dbReference type="ARBA" id="ARBA00023163"/>
    </source>
</evidence>
<evidence type="ECO:0000256" key="2">
    <source>
        <dbReference type="ARBA" id="ARBA00023015"/>
    </source>
</evidence>
<organism evidence="8 9">
    <name type="scientific">Nannocystis pusilla</name>
    <dbReference type="NCBI Taxonomy" id="889268"/>
    <lineage>
        <taxon>Bacteria</taxon>
        <taxon>Pseudomonadati</taxon>
        <taxon>Myxococcota</taxon>
        <taxon>Polyangia</taxon>
        <taxon>Nannocystales</taxon>
        <taxon>Nannocystaceae</taxon>
        <taxon>Nannocystis</taxon>
    </lineage>
</organism>
<reference evidence="8" key="1">
    <citation type="submission" date="2021-08" db="EMBL/GenBank/DDBJ databases">
        <authorList>
            <person name="Stevens D.C."/>
        </authorList>
    </citation>
    <scope>NUCLEOTIDE SEQUENCE</scope>
    <source>
        <strain evidence="8">DSM 53165</strain>
    </source>
</reference>
<evidence type="ECO:0000259" key="6">
    <source>
        <dbReference type="Pfam" id="PF04542"/>
    </source>
</evidence>
<protein>
    <submittedName>
        <fullName evidence="8">Sigma-70 family RNA polymerase sigma factor</fullName>
    </submittedName>
</protein>
<feature type="domain" description="RNA polymerase sigma-70 region 2" evidence="6">
    <location>
        <begin position="39"/>
        <end position="105"/>
    </location>
</feature>
<feature type="domain" description="RNA polymerase sigma factor 70 region 4 type 2" evidence="7">
    <location>
        <begin position="132"/>
        <end position="184"/>
    </location>
</feature>
<feature type="compositionally biased region" description="Low complexity" evidence="5">
    <location>
        <begin position="297"/>
        <end position="308"/>
    </location>
</feature>
<dbReference type="InterPro" id="IPR039425">
    <property type="entry name" value="RNA_pol_sigma-70-like"/>
</dbReference>
<evidence type="ECO:0000256" key="5">
    <source>
        <dbReference type="SAM" id="MobiDB-lite"/>
    </source>
</evidence>
<name>A0ABS7TPJ0_9BACT</name>
<evidence type="ECO:0000313" key="9">
    <source>
        <dbReference type="Proteomes" id="UP001139031"/>
    </source>
</evidence>
<dbReference type="PANTHER" id="PTHR43133:SF46">
    <property type="entry name" value="RNA POLYMERASE SIGMA-70 FACTOR ECF SUBFAMILY"/>
    <property type="match status" value="1"/>
</dbReference>
<evidence type="ECO:0000259" key="7">
    <source>
        <dbReference type="Pfam" id="PF08281"/>
    </source>
</evidence>
<keyword evidence="2" id="KW-0805">Transcription regulation</keyword>
<accession>A0ABS7TPJ0</accession>
<dbReference type="Gene3D" id="1.10.1740.10">
    <property type="match status" value="1"/>
</dbReference>
<dbReference type="Pfam" id="PF04542">
    <property type="entry name" value="Sigma70_r2"/>
    <property type="match status" value="1"/>
</dbReference>
<dbReference type="NCBIfam" id="TIGR02937">
    <property type="entry name" value="sigma70-ECF"/>
    <property type="match status" value="1"/>
</dbReference>
<dbReference type="InterPro" id="IPR014284">
    <property type="entry name" value="RNA_pol_sigma-70_dom"/>
</dbReference>
<proteinExistence type="inferred from homology"/>
<evidence type="ECO:0000256" key="3">
    <source>
        <dbReference type="ARBA" id="ARBA00023082"/>
    </source>
</evidence>
<keyword evidence="9" id="KW-1185">Reference proteome</keyword>
<evidence type="ECO:0000313" key="8">
    <source>
        <dbReference type="EMBL" id="MBZ5710144.1"/>
    </source>
</evidence>
<comment type="similarity">
    <text evidence="1">Belongs to the sigma-70 factor family. ECF subfamily.</text>
</comment>
<dbReference type="InterPro" id="IPR013324">
    <property type="entry name" value="RNA_pol_sigma_r3/r4-like"/>
</dbReference>
<dbReference type="Pfam" id="PF08281">
    <property type="entry name" value="Sigma70_r4_2"/>
    <property type="match status" value="1"/>
</dbReference>
<feature type="compositionally biased region" description="Basic and acidic residues" evidence="5">
    <location>
        <begin position="264"/>
        <end position="280"/>
    </location>
</feature>
<feature type="region of interest" description="Disordered" evidence="5">
    <location>
        <begin position="1"/>
        <end position="30"/>
    </location>
</feature>
<dbReference type="Proteomes" id="UP001139031">
    <property type="component" value="Unassembled WGS sequence"/>
</dbReference>
<dbReference type="InterPro" id="IPR013325">
    <property type="entry name" value="RNA_pol_sigma_r2"/>
</dbReference>
<dbReference type="PANTHER" id="PTHR43133">
    <property type="entry name" value="RNA POLYMERASE ECF-TYPE SIGMA FACTO"/>
    <property type="match status" value="1"/>
</dbReference>
<sequence length="401" mass="43096">MTEVRAAGESNQQVMHVPATDDEPGPDDEPRRARFHAIYRREFGFVWAAARRFGVPPAAIDDAVQDVFITAYRRLDVLRYEVSPRAWLFAVTRRVAWRYRRGATRTARRVAALAETWPAPHDAPHQRHDTAQQLEQALAQLSSELRAVWEMSELLGMSGPEMAAELALPLNTVYSRLRLARGQLQARLGEAELAACAEQTRRREAPPAGQAQRTWALLGPALGKTGASGVLGALSASRAAVAATLIVAGGATVQAVARPERRAAAEARAEVEHGAEHLSPETDDAASRSEPPAAATPAPVQREAAAPAPARPDRLSAEVALLDEARTRLDGGAPAAALALLGTHASEFPRGALVDAREAARVEALCALERGDEAEASARRLVSAHPVSPLAQRFEHYVCAR</sequence>
<dbReference type="RefSeq" id="WP_224191916.1">
    <property type="nucleotide sequence ID" value="NZ_JAIRAU010000012.1"/>
</dbReference>
<keyword evidence="4" id="KW-0804">Transcription</keyword>
<comment type="caution">
    <text evidence="8">The sequence shown here is derived from an EMBL/GenBank/DDBJ whole genome shotgun (WGS) entry which is preliminary data.</text>
</comment>
<dbReference type="EMBL" id="JAIRAU010000012">
    <property type="protein sequence ID" value="MBZ5710144.1"/>
    <property type="molecule type" value="Genomic_DNA"/>
</dbReference>
<keyword evidence="3" id="KW-0731">Sigma factor</keyword>
<dbReference type="InterPro" id="IPR007627">
    <property type="entry name" value="RNA_pol_sigma70_r2"/>
</dbReference>
<dbReference type="InterPro" id="IPR036388">
    <property type="entry name" value="WH-like_DNA-bd_sf"/>
</dbReference>